<evidence type="ECO:0000313" key="1">
    <source>
        <dbReference type="EMBL" id="GBP78734.1"/>
    </source>
</evidence>
<dbReference type="Proteomes" id="UP000299102">
    <property type="component" value="Unassembled WGS sequence"/>
</dbReference>
<dbReference type="AlphaFoldDB" id="A0A4C1YV93"/>
<comment type="caution">
    <text evidence="1">The sequence shown here is derived from an EMBL/GenBank/DDBJ whole genome shotgun (WGS) entry which is preliminary data.</text>
</comment>
<keyword evidence="2" id="KW-1185">Reference proteome</keyword>
<proteinExistence type="predicted"/>
<dbReference type="EMBL" id="BGZK01001383">
    <property type="protein sequence ID" value="GBP78734.1"/>
    <property type="molecule type" value="Genomic_DNA"/>
</dbReference>
<gene>
    <name evidence="1" type="ORF">EVAR_54545_1</name>
</gene>
<protein>
    <submittedName>
        <fullName evidence="1">Uncharacterized protein</fullName>
    </submittedName>
</protein>
<evidence type="ECO:0000313" key="2">
    <source>
        <dbReference type="Proteomes" id="UP000299102"/>
    </source>
</evidence>
<sequence>MIGNVSARVIVGNSPMEVVDKYVHRTGHPICGNEYAILLVELVMSGEKKFLSSDHESNVGQTLSTQTKGHRWLLVAEDGTPWQSRENAYA</sequence>
<accession>A0A4C1YV93</accession>
<reference evidence="1 2" key="1">
    <citation type="journal article" date="2019" name="Commun. Biol.">
        <title>The bagworm genome reveals a unique fibroin gene that provides high tensile strength.</title>
        <authorList>
            <person name="Kono N."/>
            <person name="Nakamura H."/>
            <person name="Ohtoshi R."/>
            <person name="Tomita M."/>
            <person name="Numata K."/>
            <person name="Arakawa K."/>
        </authorList>
    </citation>
    <scope>NUCLEOTIDE SEQUENCE [LARGE SCALE GENOMIC DNA]</scope>
</reference>
<name>A0A4C1YV93_EUMVA</name>
<organism evidence="1 2">
    <name type="scientific">Eumeta variegata</name>
    <name type="common">Bagworm moth</name>
    <name type="synonym">Eumeta japonica</name>
    <dbReference type="NCBI Taxonomy" id="151549"/>
    <lineage>
        <taxon>Eukaryota</taxon>
        <taxon>Metazoa</taxon>
        <taxon>Ecdysozoa</taxon>
        <taxon>Arthropoda</taxon>
        <taxon>Hexapoda</taxon>
        <taxon>Insecta</taxon>
        <taxon>Pterygota</taxon>
        <taxon>Neoptera</taxon>
        <taxon>Endopterygota</taxon>
        <taxon>Lepidoptera</taxon>
        <taxon>Glossata</taxon>
        <taxon>Ditrysia</taxon>
        <taxon>Tineoidea</taxon>
        <taxon>Psychidae</taxon>
        <taxon>Oiketicinae</taxon>
        <taxon>Eumeta</taxon>
    </lineage>
</organism>